<feature type="domain" description="HTH bat-type" evidence="3">
    <location>
        <begin position="154"/>
        <end position="206"/>
    </location>
</feature>
<reference evidence="5 6" key="1">
    <citation type="submission" date="2018-10" db="EMBL/GenBank/DDBJ databases">
        <title>Natrarchaeobius chitinivorans gen. nov., sp. nov., and Natrarchaeobius haloalkaliphilus sp. nov., alkaliphilic, chitin-utilizing haloarchaea from hypersaline alkaline lakes.</title>
        <authorList>
            <person name="Sorokin D.Y."/>
            <person name="Elcheninov A.G."/>
            <person name="Kostrikina N.A."/>
            <person name="Bale N.J."/>
            <person name="Sinninghe Damste J.S."/>
            <person name="Khijniak T.V."/>
            <person name="Kublanov I.V."/>
            <person name="Toshchakov S.V."/>
        </authorList>
    </citation>
    <scope>NUCLEOTIDE SEQUENCE [LARGE SCALE GENOMIC DNA]</scope>
    <source>
        <strain evidence="5 6">AArcht-Sl</strain>
    </source>
</reference>
<dbReference type="OrthoDB" id="27447at2157"/>
<evidence type="ECO:0000256" key="2">
    <source>
        <dbReference type="ARBA" id="ARBA00023163"/>
    </source>
</evidence>
<dbReference type="InterPro" id="IPR007050">
    <property type="entry name" value="HTH_bacterioopsin"/>
</dbReference>
<evidence type="ECO:0000259" key="3">
    <source>
        <dbReference type="Pfam" id="PF04967"/>
    </source>
</evidence>
<name>A0A3N6P0M4_9EURY</name>
<sequence length="212" mass="24317">MHEATMSIEYGSLYADLSTEYDVDVELWCNNRWDIIYLRGANAGHAVEALEGELGVYDTVSDETDVLVFTSTCLRRHGDDFIEEYLERHDCRAIPPLSYDTGEIHLRIVASAFADLSNLFEDLSDRFQVSVVSKRELETVGYDLLVPRMTGAKLTDRQRTAIRTAFDRGYYEIPRGSRTADLADELGIDRRTFEYHLRRAENEIVEQFLATD</sequence>
<dbReference type="InterPro" id="IPR056531">
    <property type="entry name" value="HVO_A0563_N"/>
</dbReference>
<dbReference type="RefSeq" id="WP_124179254.1">
    <property type="nucleotide sequence ID" value="NZ_REFY01000005.1"/>
</dbReference>
<dbReference type="Proteomes" id="UP000273828">
    <property type="component" value="Unassembled WGS sequence"/>
</dbReference>
<keyword evidence="2" id="KW-0804">Transcription</keyword>
<feature type="domain" description="HVO-A0563 N-terminal" evidence="4">
    <location>
        <begin position="3"/>
        <end position="141"/>
    </location>
</feature>
<protein>
    <submittedName>
        <fullName evidence="5">Transcriptional regulator</fullName>
    </submittedName>
</protein>
<evidence type="ECO:0000259" key="4">
    <source>
        <dbReference type="Pfam" id="PF24280"/>
    </source>
</evidence>
<dbReference type="Pfam" id="PF04967">
    <property type="entry name" value="HTH_10"/>
    <property type="match status" value="1"/>
</dbReference>
<gene>
    <name evidence="5" type="ORF">EA462_14505</name>
</gene>
<evidence type="ECO:0000313" key="6">
    <source>
        <dbReference type="Proteomes" id="UP000273828"/>
    </source>
</evidence>
<evidence type="ECO:0000256" key="1">
    <source>
        <dbReference type="ARBA" id="ARBA00023015"/>
    </source>
</evidence>
<organism evidence="5 6">
    <name type="scientific">Natrarchaeobius halalkaliphilus</name>
    <dbReference type="NCBI Taxonomy" id="1679091"/>
    <lineage>
        <taxon>Archaea</taxon>
        <taxon>Methanobacteriati</taxon>
        <taxon>Methanobacteriota</taxon>
        <taxon>Stenosarchaea group</taxon>
        <taxon>Halobacteria</taxon>
        <taxon>Halobacteriales</taxon>
        <taxon>Natrialbaceae</taxon>
        <taxon>Natrarchaeobius</taxon>
    </lineage>
</organism>
<dbReference type="Pfam" id="PF24280">
    <property type="entry name" value="HVO_A0563_N"/>
    <property type="match status" value="1"/>
</dbReference>
<dbReference type="PANTHER" id="PTHR34236">
    <property type="entry name" value="DIMETHYL SULFOXIDE REDUCTASE TRANSCRIPTIONAL ACTIVATOR"/>
    <property type="match status" value="1"/>
</dbReference>
<accession>A0A3N6P0M4</accession>
<proteinExistence type="predicted"/>
<keyword evidence="6" id="KW-1185">Reference proteome</keyword>
<comment type="caution">
    <text evidence="5">The sequence shown here is derived from an EMBL/GenBank/DDBJ whole genome shotgun (WGS) entry which is preliminary data.</text>
</comment>
<dbReference type="EMBL" id="REFY01000005">
    <property type="protein sequence ID" value="RQG88058.1"/>
    <property type="molecule type" value="Genomic_DNA"/>
</dbReference>
<evidence type="ECO:0000313" key="5">
    <source>
        <dbReference type="EMBL" id="RQG88058.1"/>
    </source>
</evidence>
<keyword evidence="1" id="KW-0805">Transcription regulation</keyword>
<dbReference type="PANTHER" id="PTHR34236:SF1">
    <property type="entry name" value="DIMETHYL SULFOXIDE REDUCTASE TRANSCRIPTIONAL ACTIVATOR"/>
    <property type="match status" value="1"/>
</dbReference>
<dbReference type="AlphaFoldDB" id="A0A3N6P0M4"/>